<evidence type="ECO:0008006" key="5">
    <source>
        <dbReference type="Google" id="ProtNLM"/>
    </source>
</evidence>
<evidence type="ECO:0000256" key="1">
    <source>
        <dbReference type="SAM" id="MobiDB-lite"/>
    </source>
</evidence>
<reference evidence="3 4" key="1">
    <citation type="submission" date="2019-10" db="EMBL/GenBank/DDBJ databases">
        <title>Genomic and transcriptomic insights into the perfect genentic adaptation of a filamentous nitrogen-fixing cyanobacterium to rice fields.</title>
        <authorList>
            <person name="Chen Z."/>
        </authorList>
    </citation>
    <scope>NUCLEOTIDE SEQUENCE [LARGE SCALE GENOMIC DNA]</scope>
    <source>
        <strain evidence="3">CCNUC1</strain>
    </source>
</reference>
<dbReference type="InterPro" id="IPR010328">
    <property type="entry name" value="DUF928"/>
</dbReference>
<name>A0A5P8WCP8_9NOSO</name>
<keyword evidence="2" id="KW-0732">Signal</keyword>
<evidence type="ECO:0000313" key="3">
    <source>
        <dbReference type="EMBL" id="QFS50518.1"/>
    </source>
</evidence>
<sequence length="350" mass="36198">MKRRYLTSALSIIALIASSTWASAYAVTFTPPVKNGAPSQATGGASRGNLFTPTKGNSAPRQATGGASRGNLFTPTKGNSAPRQATGGASRGNLFTPTKGNSAPRQATGGASRGNLFTPTKGNSAPRQATGGASRGELFTPTKGNSAPKQASGGASRVGTYYLNPSTVAAEGPAALIALLPQSFYGTTVSERPTILVYLPASNAEEAVFSLKDEAGNTQYQMTIPVALKAGVIAVKLPADAPALAVGKNYQWFLALKVNGTLGPSTPYVDGWIQRIQPTAELATAMQQKEALKQAAAFGKNGVWYDCVATMAVLHTAQPKNAAIIKQWEELLSSVSLKDIATVPLVTSAN</sequence>
<evidence type="ECO:0000256" key="2">
    <source>
        <dbReference type="SAM" id="SignalP"/>
    </source>
</evidence>
<dbReference type="EMBL" id="CP045227">
    <property type="protein sequence ID" value="QFS50518.1"/>
    <property type="molecule type" value="Genomic_DNA"/>
</dbReference>
<proteinExistence type="predicted"/>
<feature type="chain" id="PRO_5024870319" description="DUF928 domain-containing protein" evidence="2">
    <location>
        <begin position="25"/>
        <end position="350"/>
    </location>
</feature>
<keyword evidence="4" id="KW-1185">Reference proteome</keyword>
<feature type="signal peptide" evidence="2">
    <location>
        <begin position="1"/>
        <end position="24"/>
    </location>
</feature>
<dbReference type="KEGG" id="nsh:GXM_08012"/>
<gene>
    <name evidence="3" type="ORF">GXM_08012</name>
</gene>
<dbReference type="Proteomes" id="UP000326678">
    <property type="component" value="Chromosome Gxm2"/>
</dbReference>
<feature type="compositionally biased region" description="Polar residues" evidence="1">
    <location>
        <begin position="93"/>
        <end position="105"/>
    </location>
</feature>
<evidence type="ECO:0000313" key="4">
    <source>
        <dbReference type="Proteomes" id="UP000326678"/>
    </source>
</evidence>
<dbReference type="Pfam" id="PF06051">
    <property type="entry name" value="DUF928"/>
    <property type="match status" value="1"/>
</dbReference>
<feature type="compositionally biased region" description="Polar residues" evidence="1">
    <location>
        <begin position="115"/>
        <end position="127"/>
    </location>
</feature>
<dbReference type="RefSeq" id="WP_152591483.1">
    <property type="nucleotide sequence ID" value="NZ_CP045227.1"/>
</dbReference>
<feature type="region of interest" description="Disordered" evidence="1">
    <location>
        <begin position="38"/>
        <end position="155"/>
    </location>
</feature>
<accession>A0A5P8WCP8</accession>
<dbReference type="AlphaFoldDB" id="A0A5P8WCP8"/>
<feature type="compositionally biased region" description="Polar residues" evidence="1">
    <location>
        <begin position="71"/>
        <end position="83"/>
    </location>
</feature>
<protein>
    <recommendedName>
        <fullName evidence="5">DUF928 domain-containing protein</fullName>
    </recommendedName>
</protein>
<organism evidence="3 4">
    <name type="scientific">Nostoc sphaeroides CCNUC1</name>
    <dbReference type="NCBI Taxonomy" id="2653204"/>
    <lineage>
        <taxon>Bacteria</taxon>
        <taxon>Bacillati</taxon>
        <taxon>Cyanobacteriota</taxon>
        <taxon>Cyanophyceae</taxon>
        <taxon>Nostocales</taxon>
        <taxon>Nostocaceae</taxon>
        <taxon>Nostoc</taxon>
    </lineage>
</organism>
<feature type="compositionally biased region" description="Polar residues" evidence="1">
    <location>
        <begin position="38"/>
        <end position="61"/>
    </location>
</feature>